<dbReference type="Gene3D" id="1.10.10.10">
    <property type="entry name" value="Winged helix-like DNA-binding domain superfamily/Winged helix DNA-binding domain"/>
    <property type="match status" value="1"/>
</dbReference>
<dbReference type="GO" id="GO:0008171">
    <property type="term" value="F:O-methyltransferase activity"/>
    <property type="evidence" value="ECO:0007669"/>
    <property type="project" value="InterPro"/>
</dbReference>
<dbReference type="Pfam" id="PF00891">
    <property type="entry name" value="Methyltransf_2"/>
    <property type="match status" value="1"/>
</dbReference>
<dbReference type="SUPFAM" id="SSF46785">
    <property type="entry name" value="Winged helix' DNA-binding domain"/>
    <property type="match status" value="1"/>
</dbReference>
<dbReference type="SUPFAM" id="SSF53335">
    <property type="entry name" value="S-adenosyl-L-methionine-dependent methyltransferases"/>
    <property type="match status" value="1"/>
</dbReference>
<reference evidence="6 7" key="1">
    <citation type="submission" date="2018-08" db="EMBL/GenBank/DDBJ databases">
        <title>Draft genome of the lignicolous fungus Coniochaeta pulveracea.</title>
        <authorList>
            <person name="Borstlap C.J."/>
            <person name="De Witt R.N."/>
            <person name="Botha A."/>
            <person name="Volschenk H."/>
        </authorList>
    </citation>
    <scope>NUCLEOTIDE SEQUENCE [LARGE SCALE GENOMIC DNA]</scope>
    <source>
        <strain evidence="6 7">CAB683</strain>
    </source>
</reference>
<dbReference type="InterPro" id="IPR036388">
    <property type="entry name" value="WH-like_DNA-bd_sf"/>
</dbReference>
<dbReference type="PROSITE" id="PS51683">
    <property type="entry name" value="SAM_OMT_II"/>
    <property type="match status" value="1"/>
</dbReference>
<keyword evidence="1" id="KW-0489">Methyltransferase</keyword>
<evidence type="ECO:0000256" key="1">
    <source>
        <dbReference type="ARBA" id="ARBA00022603"/>
    </source>
</evidence>
<evidence type="ECO:0000313" key="7">
    <source>
        <dbReference type="Proteomes" id="UP000275385"/>
    </source>
</evidence>
<dbReference type="InterPro" id="IPR001077">
    <property type="entry name" value="COMT_C"/>
</dbReference>
<sequence>MGSTEKQVETNGTPVDVSIALKASDLKSVPSLAAEIQSLGSSLRDSDYNGRQALLRKARALVNALETPRETMIKHTWAEPTNASAIAVGVEAGLFDLMAKEGAPTKVDDIAAALKADPALLCRLMRHISAMGYIKEIGPDEYESTTFSKALTIPIIGDGYPCVLGGCFAAIAHLPAYLKRTDFVMPNSATDGPYQSAYNTKLNFFQYLQANPPWGEQFNHHMGGYRQGRPSWMDADFYPVQERLIAGADPSPESPFLVDIGANVGHDINEFLSKHPSAPGRLIMQDLPSIIGQIKPGSIDDRIERMEYDFHTEQPVKGARAYYMHSCLHDWPDDVCQTILAQVTKAMKPGYSKFLINENVIPSTEANWQTSGLDLMMMSLFSSKERTLKDWTRLLEGGGLRIVNVWEHGEGVEALIECELA</sequence>
<gene>
    <name evidence="6" type="ORF">DL546_007021</name>
</gene>
<dbReference type="Gene3D" id="3.40.50.150">
    <property type="entry name" value="Vaccinia Virus protein VP39"/>
    <property type="match status" value="1"/>
</dbReference>
<dbReference type="InterPro" id="IPR036390">
    <property type="entry name" value="WH_DNA-bd_sf"/>
</dbReference>
<dbReference type="STRING" id="177199.A0A420YLP9"/>
<dbReference type="GO" id="GO:0032259">
    <property type="term" value="P:methylation"/>
    <property type="evidence" value="ECO:0007669"/>
    <property type="project" value="UniProtKB-KW"/>
</dbReference>
<dbReference type="EMBL" id="QVQW01000003">
    <property type="protein sequence ID" value="RKU48827.1"/>
    <property type="molecule type" value="Genomic_DNA"/>
</dbReference>
<dbReference type="AlphaFoldDB" id="A0A420YLP9"/>
<name>A0A420YLP9_9PEZI</name>
<evidence type="ECO:0000259" key="4">
    <source>
        <dbReference type="Pfam" id="PF00891"/>
    </source>
</evidence>
<dbReference type="OrthoDB" id="3340390at2759"/>
<comment type="caution">
    <text evidence="6">The sequence shown here is derived from an EMBL/GenBank/DDBJ whole genome shotgun (WGS) entry which is preliminary data.</text>
</comment>
<organism evidence="6 7">
    <name type="scientific">Coniochaeta pulveracea</name>
    <dbReference type="NCBI Taxonomy" id="177199"/>
    <lineage>
        <taxon>Eukaryota</taxon>
        <taxon>Fungi</taxon>
        <taxon>Dikarya</taxon>
        <taxon>Ascomycota</taxon>
        <taxon>Pezizomycotina</taxon>
        <taxon>Sordariomycetes</taxon>
        <taxon>Sordariomycetidae</taxon>
        <taxon>Coniochaetales</taxon>
        <taxon>Coniochaetaceae</taxon>
        <taxon>Coniochaeta</taxon>
    </lineage>
</organism>
<proteinExistence type="predicted"/>
<keyword evidence="3" id="KW-0949">S-adenosyl-L-methionine</keyword>
<accession>A0A420YLP9</accession>
<dbReference type="PANTHER" id="PTHR43712:SF17">
    <property type="entry name" value="O-METHYLTRANSFERASE"/>
    <property type="match status" value="1"/>
</dbReference>
<feature type="domain" description="O-methyltransferase C-terminal" evidence="4">
    <location>
        <begin position="256"/>
        <end position="400"/>
    </location>
</feature>
<keyword evidence="7" id="KW-1185">Reference proteome</keyword>
<feature type="domain" description="O-methyltransferase dimerisation" evidence="5">
    <location>
        <begin position="85"/>
        <end position="151"/>
    </location>
</feature>
<keyword evidence="2" id="KW-0808">Transferase</keyword>
<dbReference type="PANTHER" id="PTHR43712">
    <property type="entry name" value="PUTATIVE (AFU_ORTHOLOGUE AFUA_4G14580)-RELATED"/>
    <property type="match status" value="1"/>
</dbReference>
<dbReference type="Proteomes" id="UP000275385">
    <property type="component" value="Unassembled WGS sequence"/>
</dbReference>
<dbReference type="GO" id="GO:0046983">
    <property type="term" value="F:protein dimerization activity"/>
    <property type="evidence" value="ECO:0007669"/>
    <property type="project" value="InterPro"/>
</dbReference>
<evidence type="ECO:0000256" key="2">
    <source>
        <dbReference type="ARBA" id="ARBA00022679"/>
    </source>
</evidence>
<protein>
    <submittedName>
        <fullName evidence="6">Uncharacterized protein</fullName>
    </submittedName>
</protein>
<dbReference type="InterPro" id="IPR012967">
    <property type="entry name" value="COMT_dimerisation"/>
</dbReference>
<dbReference type="Pfam" id="PF08100">
    <property type="entry name" value="Dimerisation"/>
    <property type="match status" value="1"/>
</dbReference>
<evidence type="ECO:0000256" key="3">
    <source>
        <dbReference type="ARBA" id="ARBA00022691"/>
    </source>
</evidence>
<evidence type="ECO:0000313" key="6">
    <source>
        <dbReference type="EMBL" id="RKU48827.1"/>
    </source>
</evidence>
<dbReference type="InterPro" id="IPR029063">
    <property type="entry name" value="SAM-dependent_MTases_sf"/>
</dbReference>
<evidence type="ECO:0000259" key="5">
    <source>
        <dbReference type="Pfam" id="PF08100"/>
    </source>
</evidence>
<dbReference type="InterPro" id="IPR016461">
    <property type="entry name" value="COMT-like"/>
</dbReference>